<dbReference type="RefSeq" id="WP_144359624.1">
    <property type="nucleotide sequence ID" value="NZ_VMNH01000018.1"/>
</dbReference>
<dbReference type="InterPro" id="IPR038297">
    <property type="entry name" value="CcmH/CycL/NrfF/Ccl2_sf"/>
</dbReference>
<evidence type="ECO:0000256" key="2">
    <source>
        <dbReference type="ARBA" id="ARBA00022617"/>
    </source>
</evidence>
<dbReference type="InterPro" id="IPR005616">
    <property type="entry name" value="CcmH/CycL/Ccl2/NrfF_N"/>
</dbReference>
<dbReference type="GO" id="GO:0046872">
    <property type="term" value="F:metal ion binding"/>
    <property type="evidence" value="ECO:0007669"/>
    <property type="project" value="UniProtKB-KW"/>
</dbReference>
<comment type="function">
    <text evidence="7">Possible subunit of a heme lyase.</text>
</comment>
<dbReference type="Proteomes" id="UP000316649">
    <property type="component" value="Unassembled WGS sequence"/>
</dbReference>
<gene>
    <name evidence="9" type="ORF">FHP88_13540</name>
</gene>
<feature type="chain" id="PRO_5022251844" description="Cytochrome c-type biogenesis protein" evidence="7">
    <location>
        <begin position="19"/>
        <end position="153"/>
    </location>
</feature>
<dbReference type="Pfam" id="PF03918">
    <property type="entry name" value="CcmH"/>
    <property type="match status" value="1"/>
</dbReference>
<evidence type="ECO:0000313" key="9">
    <source>
        <dbReference type="EMBL" id="TVO71913.1"/>
    </source>
</evidence>
<keyword evidence="2 7" id="KW-0349">Heme</keyword>
<protein>
    <recommendedName>
        <fullName evidence="7">Cytochrome c-type biogenesis protein</fullName>
    </recommendedName>
</protein>
<dbReference type="AlphaFoldDB" id="A0A558DZL4"/>
<comment type="similarity">
    <text evidence="1 7">Belongs to the CcmH/CycL/Ccl2/NrfF family.</text>
</comment>
<dbReference type="GO" id="GO:0005886">
    <property type="term" value="C:plasma membrane"/>
    <property type="evidence" value="ECO:0007669"/>
    <property type="project" value="TreeGrafter"/>
</dbReference>
<dbReference type="Gene3D" id="1.10.8.640">
    <property type="entry name" value="Cytochrome C biogenesis protein"/>
    <property type="match status" value="1"/>
</dbReference>
<keyword evidence="7" id="KW-0812">Transmembrane</keyword>
<accession>A0A558DZL4</accession>
<keyword evidence="4 7" id="KW-0732">Signal</keyword>
<dbReference type="OrthoDB" id="9804975at2"/>
<organism evidence="9 10">
    <name type="scientific">Sedimenticola selenatireducens</name>
    <dbReference type="NCBI Taxonomy" id="191960"/>
    <lineage>
        <taxon>Bacteria</taxon>
        <taxon>Pseudomonadati</taxon>
        <taxon>Pseudomonadota</taxon>
        <taxon>Gammaproteobacteria</taxon>
        <taxon>Chromatiales</taxon>
        <taxon>Sedimenticolaceae</taxon>
        <taxon>Sedimenticola</taxon>
    </lineage>
</organism>
<dbReference type="PANTHER" id="PTHR47870">
    <property type="entry name" value="CYTOCHROME C-TYPE BIOGENESIS PROTEIN CCMH"/>
    <property type="match status" value="1"/>
</dbReference>
<evidence type="ECO:0000256" key="7">
    <source>
        <dbReference type="RuleBase" id="RU364112"/>
    </source>
</evidence>
<evidence type="ECO:0000259" key="8">
    <source>
        <dbReference type="Pfam" id="PF03918"/>
    </source>
</evidence>
<feature type="signal peptide" evidence="7">
    <location>
        <begin position="1"/>
        <end position="18"/>
    </location>
</feature>
<evidence type="ECO:0000256" key="5">
    <source>
        <dbReference type="ARBA" id="ARBA00022748"/>
    </source>
</evidence>
<dbReference type="PANTHER" id="PTHR47870:SF1">
    <property type="entry name" value="CYTOCHROME C-TYPE BIOGENESIS PROTEIN CCMH"/>
    <property type="match status" value="1"/>
</dbReference>
<keyword evidence="5" id="KW-0201">Cytochrome c-type biogenesis</keyword>
<keyword evidence="7" id="KW-1133">Transmembrane helix</keyword>
<dbReference type="CDD" id="cd16378">
    <property type="entry name" value="CcmH_N"/>
    <property type="match status" value="1"/>
</dbReference>
<dbReference type="GO" id="GO:0017004">
    <property type="term" value="P:cytochrome complex assembly"/>
    <property type="evidence" value="ECO:0007669"/>
    <property type="project" value="UniProtKB-KW"/>
</dbReference>
<evidence type="ECO:0000256" key="3">
    <source>
        <dbReference type="ARBA" id="ARBA00022723"/>
    </source>
</evidence>
<dbReference type="FunFam" id="1.10.8.640:FF:000001">
    <property type="entry name" value="Cytochrome c-type biogenesis protein"/>
    <property type="match status" value="1"/>
</dbReference>
<comment type="caution">
    <text evidence="9">The sequence shown here is derived from an EMBL/GenBank/DDBJ whole genome shotgun (WGS) entry which is preliminary data.</text>
</comment>
<evidence type="ECO:0000313" key="10">
    <source>
        <dbReference type="Proteomes" id="UP000316649"/>
    </source>
</evidence>
<reference evidence="9 10" key="1">
    <citation type="submission" date="2019-07" db="EMBL/GenBank/DDBJ databases">
        <title>The pathways for chlorine oxyanion respiration interact through the shared metabolite chlorate.</title>
        <authorList>
            <person name="Barnum T.P."/>
            <person name="Cheng Y."/>
            <person name="Hill K.A."/>
            <person name="Lucas L.N."/>
            <person name="Carlson H.K."/>
            <person name="Coates J.D."/>
        </authorList>
    </citation>
    <scope>NUCLEOTIDE SEQUENCE [LARGE SCALE GENOMIC DNA]</scope>
    <source>
        <strain evidence="9 10">BK-1</strain>
    </source>
</reference>
<dbReference type="InterPro" id="IPR051263">
    <property type="entry name" value="C-type_cytochrome_biogenesis"/>
</dbReference>
<keyword evidence="10" id="KW-1185">Reference proteome</keyword>
<evidence type="ECO:0000256" key="1">
    <source>
        <dbReference type="ARBA" id="ARBA00010342"/>
    </source>
</evidence>
<evidence type="ECO:0000256" key="4">
    <source>
        <dbReference type="ARBA" id="ARBA00022729"/>
    </source>
</evidence>
<keyword evidence="3 7" id="KW-0479">Metal-binding</keyword>
<dbReference type="EMBL" id="VMNH01000018">
    <property type="protein sequence ID" value="TVO71913.1"/>
    <property type="molecule type" value="Genomic_DNA"/>
</dbReference>
<proteinExistence type="inferred from homology"/>
<sequence>MIRGWLFALLLLPFFAQAAIETAQFDDPDKEARYKQLIAELRCLVCQNQNLADSNAELAQDMRRKTYDLVQGGASSEDVVDYMVKRYGDFVLYRPPLRSATLLLWVGPFVILGGGIVILVVIIRRRSQQKSKATLSDSDLKRARTLLGEEDNT</sequence>
<feature type="transmembrane region" description="Helical" evidence="7">
    <location>
        <begin position="102"/>
        <end position="123"/>
    </location>
</feature>
<keyword evidence="6 7" id="KW-0408">Iron</keyword>
<evidence type="ECO:0000256" key="6">
    <source>
        <dbReference type="ARBA" id="ARBA00023004"/>
    </source>
</evidence>
<feature type="domain" description="CcmH/CycL/Ccl2/NrfF N-terminal" evidence="8">
    <location>
        <begin position="7"/>
        <end position="147"/>
    </location>
</feature>
<name>A0A558DZL4_9GAMM</name>
<keyword evidence="7" id="KW-0472">Membrane</keyword>